<evidence type="ECO:0000313" key="3">
    <source>
        <dbReference type="Proteomes" id="UP000195570"/>
    </source>
</evidence>
<keyword evidence="1" id="KW-0732">Signal</keyword>
<keyword evidence="3" id="KW-1185">Reference proteome</keyword>
<sequence>MNSAQVFALLYMATVMAAGTKNKASEAVSDPCSEIQFDEQLAAYFENEVSAAKHQLEANKNVQRSWNLLQYLVMDNLKSKAAAALAAYGSVVNIREENTINAASQKLLAAAKLLRQRAANVSAAFQLQSGGEIKLGTPDIDNGAKSITQADAGCNYDAITKSVATARCDATQRKTDTITAAAMSAETLDTIQLLTPAYTTTIAIKASAYSKGTPASSHTTYTFNNCQDTGGSASATLGATHALGIHVKAVGTAPATEKTTLKPTSDNKCPDEDSQTELTPIKNLARAICLARQAKLTTPRPLSAVGYTELQKNEEFKAIASIFLTNGEGQLDPEKDKQQINELIKETYGPNDEHFRKSYVEALDNKKWEFKIIKNKIEGSVTELANGENAALALAYYASKMKTGCGKPSAHTPIISNEVEKCKEDTEKDKCTEDKDCEHKVKASPLWLAFFLF</sequence>
<proteinExistence type="predicted"/>
<dbReference type="Proteomes" id="UP000195570">
    <property type="component" value="Unassembled WGS sequence"/>
</dbReference>
<gene>
    <name evidence="2" type="ORF">TEOVI_000426000</name>
</gene>
<dbReference type="AlphaFoldDB" id="A0A1G4IJM4"/>
<protein>
    <recommendedName>
        <fullName evidence="4">Variant surface glycoprotein (VSG)</fullName>
    </recommendedName>
</protein>
<reference evidence="2" key="1">
    <citation type="submission" date="2016-09" db="EMBL/GenBank/DDBJ databases">
        <authorList>
            <person name="Hebert L."/>
            <person name="Moumen B."/>
        </authorList>
    </citation>
    <scope>NUCLEOTIDE SEQUENCE [LARGE SCALE GENOMIC DNA]</scope>
    <source>
        <strain evidence="2">OVI</strain>
    </source>
</reference>
<organism evidence="2 3">
    <name type="scientific">Trypanosoma equiperdum</name>
    <dbReference type="NCBI Taxonomy" id="5694"/>
    <lineage>
        <taxon>Eukaryota</taxon>
        <taxon>Discoba</taxon>
        <taxon>Euglenozoa</taxon>
        <taxon>Kinetoplastea</taxon>
        <taxon>Metakinetoplastina</taxon>
        <taxon>Trypanosomatida</taxon>
        <taxon>Trypanosomatidae</taxon>
        <taxon>Trypanosoma</taxon>
    </lineage>
</organism>
<dbReference type="GeneID" id="92378200"/>
<evidence type="ECO:0000256" key="1">
    <source>
        <dbReference type="SAM" id="SignalP"/>
    </source>
</evidence>
<evidence type="ECO:0008006" key="4">
    <source>
        <dbReference type="Google" id="ProtNLM"/>
    </source>
</evidence>
<feature type="chain" id="PRO_5009235682" description="Variant surface glycoprotein (VSG)" evidence="1">
    <location>
        <begin position="19"/>
        <end position="453"/>
    </location>
</feature>
<dbReference type="RefSeq" id="XP_067083154.1">
    <property type="nucleotide sequence ID" value="XM_067227053.1"/>
</dbReference>
<comment type="caution">
    <text evidence="2">The sequence shown here is derived from an EMBL/GenBank/DDBJ whole genome shotgun (WGS) entry which is preliminary data.</text>
</comment>
<evidence type="ECO:0000313" key="2">
    <source>
        <dbReference type="EMBL" id="SCU72682.1"/>
    </source>
</evidence>
<feature type="signal peptide" evidence="1">
    <location>
        <begin position="1"/>
        <end position="18"/>
    </location>
</feature>
<dbReference type="VEuPathDB" id="TriTrypDB:TEOVI_000426000"/>
<accession>A0A1G4IJM4</accession>
<dbReference type="EMBL" id="CZPT02001896">
    <property type="protein sequence ID" value="SCU72682.1"/>
    <property type="molecule type" value="Genomic_DNA"/>
</dbReference>
<dbReference type="SUPFAM" id="SSF58087">
    <property type="entry name" value="Variant surface glycoprotein (N-terminal domain)"/>
    <property type="match status" value="1"/>
</dbReference>
<name>A0A1G4IJM4_TRYEQ</name>